<dbReference type="EMBL" id="JABFUD020000018">
    <property type="protein sequence ID" value="KAI5065805.1"/>
    <property type="molecule type" value="Genomic_DNA"/>
</dbReference>
<sequence>MQLAELQSKKEEHDILSFHTPVVRFSDTVHQTPVSQEVANQRKVFQNSETGSVVEEMNIPEVLMNIEDQLVLPCGKIDKGECMEIKERKTIDVEMKGSEGEKTLEHGNEKEVDQGVVQPTV</sequence>
<evidence type="ECO:0000313" key="3">
    <source>
        <dbReference type="Proteomes" id="UP000886520"/>
    </source>
</evidence>
<feature type="compositionally biased region" description="Basic and acidic residues" evidence="1">
    <location>
        <begin position="94"/>
        <end position="113"/>
    </location>
</feature>
<dbReference type="AlphaFoldDB" id="A0A9D4UDI7"/>
<accession>A0A9D4UDI7</accession>
<evidence type="ECO:0000313" key="2">
    <source>
        <dbReference type="EMBL" id="KAI5065805.1"/>
    </source>
</evidence>
<reference evidence="2" key="1">
    <citation type="submission" date="2021-01" db="EMBL/GenBank/DDBJ databases">
        <title>Adiantum capillus-veneris genome.</title>
        <authorList>
            <person name="Fang Y."/>
            <person name="Liao Q."/>
        </authorList>
    </citation>
    <scope>NUCLEOTIDE SEQUENCE</scope>
    <source>
        <strain evidence="2">H3</strain>
        <tissue evidence="2">Leaf</tissue>
    </source>
</reference>
<organism evidence="2 3">
    <name type="scientific">Adiantum capillus-veneris</name>
    <name type="common">Maidenhair fern</name>
    <dbReference type="NCBI Taxonomy" id="13818"/>
    <lineage>
        <taxon>Eukaryota</taxon>
        <taxon>Viridiplantae</taxon>
        <taxon>Streptophyta</taxon>
        <taxon>Embryophyta</taxon>
        <taxon>Tracheophyta</taxon>
        <taxon>Polypodiopsida</taxon>
        <taxon>Polypodiidae</taxon>
        <taxon>Polypodiales</taxon>
        <taxon>Pteridineae</taxon>
        <taxon>Pteridaceae</taxon>
        <taxon>Vittarioideae</taxon>
        <taxon>Adiantum</taxon>
    </lineage>
</organism>
<gene>
    <name evidence="2" type="ORF">GOP47_0018429</name>
</gene>
<evidence type="ECO:0000256" key="1">
    <source>
        <dbReference type="SAM" id="MobiDB-lite"/>
    </source>
</evidence>
<comment type="caution">
    <text evidence="2">The sequence shown here is derived from an EMBL/GenBank/DDBJ whole genome shotgun (WGS) entry which is preliminary data.</text>
</comment>
<name>A0A9D4UDI7_ADICA</name>
<keyword evidence="3" id="KW-1185">Reference proteome</keyword>
<feature type="region of interest" description="Disordered" evidence="1">
    <location>
        <begin position="94"/>
        <end position="121"/>
    </location>
</feature>
<dbReference type="Proteomes" id="UP000886520">
    <property type="component" value="Chromosome 18"/>
</dbReference>
<protein>
    <submittedName>
        <fullName evidence="2">Uncharacterized protein</fullName>
    </submittedName>
</protein>
<proteinExistence type="predicted"/>